<evidence type="ECO:0000313" key="5">
    <source>
        <dbReference type="Proteomes" id="UP000694640"/>
    </source>
</evidence>
<dbReference type="Proteomes" id="UP000281644">
    <property type="component" value="Chromosome"/>
</dbReference>
<protein>
    <submittedName>
        <fullName evidence="2">DUF554 domain-containing protein</fullName>
    </submittedName>
</protein>
<dbReference type="AlphaFoldDB" id="A0AAN1Q193"/>
<proteinExistence type="predicted"/>
<dbReference type="PANTHER" id="PTHR36111">
    <property type="entry name" value="INNER MEMBRANE PROTEIN-RELATED"/>
    <property type="match status" value="1"/>
</dbReference>
<organism evidence="2 4">
    <name type="scientific">Lactiplantibacillus argentoratensis</name>
    <dbReference type="NCBI Taxonomy" id="271881"/>
    <lineage>
        <taxon>Bacteria</taxon>
        <taxon>Bacillati</taxon>
        <taxon>Bacillota</taxon>
        <taxon>Bacilli</taxon>
        <taxon>Lactobacillales</taxon>
        <taxon>Lactobacillaceae</taxon>
        <taxon>Lactiplantibacillus</taxon>
    </lineage>
</organism>
<evidence type="ECO:0000313" key="3">
    <source>
        <dbReference type="EMBL" id="MBT1137925.1"/>
    </source>
</evidence>
<dbReference type="KEGG" id="larg:LPA65_06720"/>
<evidence type="ECO:0000256" key="1">
    <source>
        <dbReference type="SAM" id="Phobius"/>
    </source>
</evidence>
<evidence type="ECO:0000313" key="4">
    <source>
        <dbReference type="Proteomes" id="UP000281644"/>
    </source>
</evidence>
<reference evidence="3 5" key="2">
    <citation type="submission" date="2021-01" db="EMBL/GenBank/DDBJ databases">
        <title>High-quality draft genome sequence data of six Lactiplantibacillus plantarum subsp. argentoratensis strains isolated from various Greek sourdoughs.</title>
        <authorList>
            <person name="Syrokou M.K."/>
            <person name="Paramithiotis S."/>
            <person name="Skandamis P.N."/>
            <person name="Drosinos E.H."/>
            <person name="Bosnea L."/>
            <person name="Mataragas M."/>
        </authorList>
    </citation>
    <scope>NUCLEOTIDE SEQUENCE [LARGE SCALE GENOMIC DNA]</scope>
    <source>
        <strain evidence="3 5">LQC 2520</strain>
    </source>
</reference>
<feature type="transmembrane region" description="Helical" evidence="1">
    <location>
        <begin position="57"/>
        <end position="83"/>
    </location>
</feature>
<dbReference type="PANTHER" id="PTHR36111:SF2">
    <property type="entry name" value="INNER MEMBRANE PROTEIN"/>
    <property type="match status" value="1"/>
</dbReference>
<dbReference type="RefSeq" id="WP_054398113.1">
    <property type="nucleotide sequence ID" value="NZ_BJZD01000026.1"/>
</dbReference>
<feature type="transmembrane region" description="Helical" evidence="1">
    <location>
        <begin position="6"/>
        <end position="22"/>
    </location>
</feature>
<feature type="transmembrane region" description="Helical" evidence="1">
    <location>
        <begin position="189"/>
        <end position="210"/>
    </location>
</feature>
<dbReference type="EMBL" id="JAEQMM010000003">
    <property type="protein sequence ID" value="MBT1137925.1"/>
    <property type="molecule type" value="Genomic_DNA"/>
</dbReference>
<feature type="transmembrane region" description="Helical" evidence="1">
    <location>
        <begin position="222"/>
        <end position="241"/>
    </location>
</feature>
<feature type="transmembrane region" description="Helical" evidence="1">
    <location>
        <begin position="146"/>
        <end position="177"/>
    </location>
</feature>
<reference evidence="2 4" key="1">
    <citation type="submission" date="2018-10" db="EMBL/GenBank/DDBJ databases">
        <title>Genome sequencing of Lactobacillus species.</title>
        <authorList>
            <person name="Baek C."/>
            <person name="Yi H."/>
        </authorList>
    </citation>
    <scope>NUCLEOTIDE SEQUENCE [LARGE SCALE GENOMIC DNA]</scope>
    <source>
        <strain evidence="2 4">DSM 16365</strain>
    </source>
</reference>
<sequence>MPIGIITNVCAIFFGGIVGALTGKRMSQRLKDGLNMSFGICSMCMGIYAIAPLKNLAAVIFAVIIGTGIGLLCHLGTAINHGAAAMQRFISRFVKAPATFEKQAFEQTMVTVIVLFCASGTGIYGTLTEGMNGDATILISKSILDFFAAVIFGANLGLVVSLIAVPQLIILTALFLVAHLVFPLTTPDMILDFKAVGGILMVASGFRIIAVKMFPTADMIPMMVVIMPISWLWMNFVLPLLQIN</sequence>
<accession>A0AAN1Q193</accession>
<dbReference type="GeneID" id="89669053"/>
<name>A0AAN1Q193_9LACO</name>
<dbReference type="Proteomes" id="UP000694640">
    <property type="component" value="Unassembled WGS sequence"/>
</dbReference>
<dbReference type="Pfam" id="PF04474">
    <property type="entry name" value="DUF554"/>
    <property type="match status" value="1"/>
</dbReference>
<feature type="transmembrane region" description="Helical" evidence="1">
    <location>
        <begin position="34"/>
        <end position="51"/>
    </location>
</feature>
<keyword evidence="5" id="KW-1185">Reference proteome</keyword>
<dbReference type="InterPro" id="IPR007563">
    <property type="entry name" value="DUF554"/>
</dbReference>
<evidence type="ECO:0000313" key="2">
    <source>
        <dbReference type="EMBL" id="AYJ35485.1"/>
    </source>
</evidence>
<feature type="transmembrane region" description="Helical" evidence="1">
    <location>
        <begin position="104"/>
        <end position="126"/>
    </location>
</feature>
<keyword evidence="1" id="KW-1133">Transmembrane helix</keyword>
<keyword evidence="1" id="KW-0812">Transmembrane</keyword>
<gene>
    <name evidence="3" type="ORF">JKL17_07260</name>
    <name evidence="2" type="ORF">LPA65_06720</name>
</gene>
<keyword evidence="1" id="KW-0472">Membrane</keyword>
<dbReference type="EMBL" id="CP032751">
    <property type="protein sequence ID" value="AYJ35485.1"/>
    <property type="molecule type" value="Genomic_DNA"/>
</dbReference>